<keyword evidence="5 6" id="KW-0482">Metalloprotease</keyword>
<protein>
    <submittedName>
        <fullName evidence="10">Uncharacterized protein</fullName>
    </submittedName>
</protein>
<dbReference type="STRING" id="1770058.A3840_08985"/>
<comment type="similarity">
    <text evidence="6">Belongs to the peptidase M48 family.</text>
</comment>
<accession>A0A178HYT4</accession>
<name>A0A178HYT4_9HYPH</name>
<dbReference type="InterPro" id="IPR001915">
    <property type="entry name" value="Peptidase_M48"/>
</dbReference>
<dbReference type="CDD" id="cd07332">
    <property type="entry name" value="M48C_Oma1_like"/>
    <property type="match status" value="1"/>
</dbReference>
<organism evidence="10 11">
    <name type="scientific">Devosia elaeis</name>
    <dbReference type="NCBI Taxonomy" id="1770058"/>
    <lineage>
        <taxon>Bacteria</taxon>
        <taxon>Pseudomonadati</taxon>
        <taxon>Pseudomonadota</taxon>
        <taxon>Alphaproteobacteria</taxon>
        <taxon>Hyphomicrobiales</taxon>
        <taxon>Devosiaceae</taxon>
        <taxon>Devosia</taxon>
    </lineage>
</organism>
<gene>
    <name evidence="10" type="ORF">A3840_08985</name>
</gene>
<evidence type="ECO:0000256" key="4">
    <source>
        <dbReference type="ARBA" id="ARBA00022833"/>
    </source>
</evidence>
<keyword evidence="1 6" id="KW-0645">Protease</keyword>
<dbReference type="Pfam" id="PF23368">
    <property type="entry name" value="DUF7092"/>
    <property type="match status" value="1"/>
</dbReference>
<evidence type="ECO:0000256" key="1">
    <source>
        <dbReference type="ARBA" id="ARBA00022670"/>
    </source>
</evidence>
<dbReference type="GO" id="GO:0016020">
    <property type="term" value="C:membrane"/>
    <property type="evidence" value="ECO:0007669"/>
    <property type="project" value="TreeGrafter"/>
</dbReference>
<feature type="transmembrane region" description="Helical" evidence="7">
    <location>
        <begin position="103"/>
        <end position="126"/>
    </location>
</feature>
<evidence type="ECO:0000259" key="9">
    <source>
        <dbReference type="Pfam" id="PF23368"/>
    </source>
</evidence>
<dbReference type="InterPro" id="IPR051156">
    <property type="entry name" value="Mito/Outer_Membr_Metalloprot"/>
</dbReference>
<keyword evidence="11" id="KW-1185">Reference proteome</keyword>
<keyword evidence="3 6" id="KW-0378">Hydrolase</keyword>
<keyword evidence="7" id="KW-0812">Transmembrane</keyword>
<dbReference type="RefSeq" id="WP_067455087.1">
    <property type="nucleotide sequence ID" value="NZ_LVVY01000080.1"/>
</dbReference>
<dbReference type="PANTHER" id="PTHR22726:SF1">
    <property type="entry name" value="METALLOENDOPEPTIDASE OMA1, MITOCHONDRIAL"/>
    <property type="match status" value="1"/>
</dbReference>
<dbReference type="GO" id="GO:0046872">
    <property type="term" value="F:metal ion binding"/>
    <property type="evidence" value="ECO:0007669"/>
    <property type="project" value="UniProtKB-KW"/>
</dbReference>
<sequence length="370" mass="39447">MAIPARYYDGLVSSAQDAELRYEQDAGGALVVLGPSGAELARWPAGALHLVPAPRGEIRLGANGVADGARIVVRGDDYIGRIRATLPLLTQRQEQERGRQIRLMALSTLALAAVIAAYIFGVPLIASRLVQLVPPGWEDGVGQTVASQIEASIGGDAGLPLCDADPESLANRAIARFAQAALADTNAPFTPDVRVVRSDIPNAFAVPGGRVYLFSALLDAARTPDEFAGVLAHELGHVVHRHGMEQLVSTAGTGLLVGFILGDMTGISVAAGVGASIIDARFSRAAEREADRFAARVAQRLDFQPWALANLIGRVAQDSDFDRALALFNTHPLTEERLRDLTLLGQDRPSGLEPPFTEAEWRAISIMCRR</sequence>
<dbReference type="Proteomes" id="UP000078389">
    <property type="component" value="Unassembled WGS sequence"/>
</dbReference>
<dbReference type="InterPro" id="IPR055518">
    <property type="entry name" value="DUF7092"/>
</dbReference>
<dbReference type="Gene3D" id="3.30.2010.10">
    <property type="entry name" value="Metalloproteases ('zincins'), catalytic domain"/>
    <property type="match status" value="1"/>
</dbReference>
<reference evidence="10 11" key="1">
    <citation type="submission" date="2016-03" db="EMBL/GenBank/DDBJ databases">
        <title>Genome sequencing of Devosia sp. S37.</title>
        <authorList>
            <person name="Mohd Nor M."/>
        </authorList>
    </citation>
    <scope>NUCLEOTIDE SEQUENCE [LARGE SCALE GENOMIC DNA]</scope>
    <source>
        <strain evidence="10 11">S37</strain>
    </source>
</reference>
<dbReference type="GO" id="GO:0051603">
    <property type="term" value="P:proteolysis involved in protein catabolic process"/>
    <property type="evidence" value="ECO:0007669"/>
    <property type="project" value="TreeGrafter"/>
</dbReference>
<evidence type="ECO:0000256" key="6">
    <source>
        <dbReference type="RuleBase" id="RU003983"/>
    </source>
</evidence>
<comment type="caution">
    <text evidence="10">The sequence shown here is derived from an EMBL/GenBank/DDBJ whole genome shotgun (WGS) entry which is preliminary data.</text>
</comment>
<dbReference type="OrthoDB" id="9810445at2"/>
<proteinExistence type="inferred from homology"/>
<evidence type="ECO:0000256" key="2">
    <source>
        <dbReference type="ARBA" id="ARBA00022723"/>
    </source>
</evidence>
<evidence type="ECO:0000259" key="8">
    <source>
        <dbReference type="Pfam" id="PF01435"/>
    </source>
</evidence>
<keyword evidence="7" id="KW-0472">Membrane</keyword>
<evidence type="ECO:0000256" key="7">
    <source>
        <dbReference type="SAM" id="Phobius"/>
    </source>
</evidence>
<evidence type="ECO:0000256" key="3">
    <source>
        <dbReference type="ARBA" id="ARBA00022801"/>
    </source>
</evidence>
<evidence type="ECO:0000313" key="11">
    <source>
        <dbReference type="Proteomes" id="UP000078389"/>
    </source>
</evidence>
<feature type="domain" description="Peptidase M48" evidence="8">
    <location>
        <begin position="171"/>
        <end position="342"/>
    </location>
</feature>
<dbReference type="AlphaFoldDB" id="A0A178HYT4"/>
<comment type="cofactor">
    <cofactor evidence="6">
        <name>Zn(2+)</name>
        <dbReference type="ChEBI" id="CHEBI:29105"/>
    </cofactor>
    <text evidence="6">Binds 1 zinc ion per subunit.</text>
</comment>
<feature type="domain" description="DUF7092" evidence="9">
    <location>
        <begin position="3"/>
        <end position="77"/>
    </location>
</feature>
<keyword evidence="4 6" id="KW-0862">Zinc</keyword>
<dbReference type="Pfam" id="PF01435">
    <property type="entry name" value="Peptidase_M48"/>
    <property type="match status" value="1"/>
</dbReference>
<keyword evidence="2" id="KW-0479">Metal-binding</keyword>
<evidence type="ECO:0000313" key="10">
    <source>
        <dbReference type="EMBL" id="OAM77630.1"/>
    </source>
</evidence>
<keyword evidence="7" id="KW-1133">Transmembrane helix</keyword>
<dbReference type="GO" id="GO:0004222">
    <property type="term" value="F:metalloendopeptidase activity"/>
    <property type="evidence" value="ECO:0007669"/>
    <property type="project" value="InterPro"/>
</dbReference>
<evidence type="ECO:0000256" key="5">
    <source>
        <dbReference type="ARBA" id="ARBA00023049"/>
    </source>
</evidence>
<dbReference type="EMBL" id="LVVY01000080">
    <property type="protein sequence ID" value="OAM77630.1"/>
    <property type="molecule type" value="Genomic_DNA"/>
</dbReference>
<dbReference type="PANTHER" id="PTHR22726">
    <property type="entry name" value="METALLOENDOPEPTIDASE OMA1"/>
    <property type="match status" value="1"/>
</dbReference>